<evidence type="ECO:0000313" key="2">
    <source>
        <dbReference type="EMBL" id="NGO38814.1"/>
    </source>
</evidence>
<protein>
    <submittedName>
        <fullName evidence="2">Type II secretion system protein</fullName>
    </submittedName>
</protein>
<feature type="transmembrane region" description="Helical" evidence="1">
    <location>
        <begin position="12"/>
        <end position="36"/>
    </location>
</feature>
<dbReference type="AlphaFoldDB" id="A0A6M1RTS9"/>
<keyword evidence="1" id="KW-0472">Membrane</keyword>
<accession>A0A6M1RTS9</accession>
<gene>
    <name evidence="2" type="ORF">G4L39_05315</name>
</gene>
<evidence type="ECO:0000313" key="3">
    <source>
        <dbReference type="Proteomes" id="UP000477311"/>
    </source>
</evidence>
<proteinExistence type="predicted"/>
<comment type="caution">
    <text evidence="2">The sequence shown here is derived from an EMBL/GenBank/DDBJ whole genome shotgun (WGS) entry which is preliminary data.</text>
</comment>
<keyword evidence="1" id="KW-0812">Transmembrane</keyword>
<evidence type="ECO:0000256" key="1">
    <source>
        <dbReference type="SAM" id="Phobius"/>
    </source>
</evidence>
<dbReference type="Proteomes" id="UP000477311">
    <property type="component" value="Unassembled WGS sequence"/>
</dbReference>
<dbReference type="EMBL" id="JAAKYA010000031">
    <property type="protein sequence ID" value="NGO38814.1"/>
    <property type="molecule type" value="Genomic_DNA"/>
</dbReference>
<reference evidence="2 3" key="1">
    <citation type="submission" date="2020-02" db="EMBL/GenBank/DDBJ databases">
        <title>Draft genome sequence of Limisphaera ngatamarikiensis NGM72.4T, a thermophilic Verrucomicrobia grouped in subdivision 3.</title>
        <authorList>
            <person name="Carere C.R."/>
            <person name="Steen J."/>
            <person name="Hugenholtz P."/>
            <person name="Stott M.B."/>
        </authorList>
    </citation>
    <scope>NUCLEOTIDE SEQUENCE [LARGE SCALE GENOMIC DNA]</scope>
    <source>
        <strain evidence="2 3">NGM72.4</strain>
    </source>
</reference>
<keyword evidence="1" id="KW-1133">Transmembrane helix</keyword>
<dbReference type="RefSeq" id="WP_165106490.1">
    <property type="nucleotide sequence ID" value="NZ_JAAKYA010000031.1"/>
</dbReference>
<sequence length="161" mass="17761">MSTRPIQRARMAFTLVEAMVATVLLGTLLVSLYAGMSAGLSYTAMVREELRATQVMLEKLEGIRLYNWDQINTPGFIPTQFTAFYLPNPTNPATGSGVIYTGTLTIRPVQLDPPAPYADDLREVVVRVRWVGGGSGGGVVREREIRTLVSQYGLQNYIFSN</sequence>
<organism evidence="2 3">
    <name type="scientific">Limisphaera ngatamarikiensis</name>
    <dbReference type="NCBI Taxonomy" id="1324935"/>
    <lineage>
        <taxon>Bacteria</taxon>
        <taxon>Pseudomonadati</taxon>
        <taxon>Verrucomicrobiota</taxon>
        <taxon>Verrucomicrobiia</taxon>
        <taxon>Limisphaerales</taxon>
        <taxon>Limisphaeraceae</taxon>
        <taxon>Limisphaera</taxon>
    </lineage>
</organism>
<keyword evidence="3" id="KW-1185">Reference proteome</keyword>
<name>A0A6M1RTS9_9BACT</name>